<dbReference type="EMBL" id="JACBKZ010000001">
    <property type="protein sequence ID" value="KAF5959723.1"/>
    <property type="molecule type" value="Genomic_DNA"/>
</dbReference>
<name>A0A7J7I3X3_CAMSI</name>
<evidence type="ECO:0008006" key="3">
    <source>
        <dbReference type="Google" id="ProtNLM"/>
    </source>
</evidence>
<evidence type="ECO:0000313" key="2">
    <source>
        <dbReference type="Proteomes" id="UP000593564"/>
    </source>
</evidence>
<evidence type="ECO:0000313" key="1">
    <source>
        <dbReference type="EMBL" id="KAF5959723.1"/>
    </source>
</evidence>
<reference evidence="2" key="1">
    <citation type="journal article" date="2020" name="Nat. Commun.">
        <title>Genome assembly of wild tea tree DASZ reveals pedigree and selection history of tea varieties.</title>
        <authorList>
            <person name="Zhang W."/>
            <person name="Zhang Y."/>
            <person name="Qiu H."/>
            <person name="Guo Y."/>
            <person name="Wan H."/>
            <person name="Zhang X."/>
            <person name="Scossa F."/>
            <person name="Alseekh S."/>
            <person name="Zhang Q."/>
            <person name="Wang P."/>
            <person name="Xu L."/>
            <person name="Schmidt M.H."/>
            <person name="Jia X."/>
            <person name="Li D."/>
            <person name="Zhu A."/>
            <person name="Guo F."/>
            <person name="Chen W."/>
            <person name="Ni D."/>
            <person name="Usadel B."/>
            <person name="Fernie A.R."/>
            <person name="Wen W."/>
        </authorList>
    </citation>
    <scope>NUCLEOTIDE SEQUENCE [LARGE SCALE GENOMIC DNA]</scope>
    <source>
        <strain evidence="2">cv. G240</strain>
    </source>
</reference>
<dbReference type="AlphaFoldDB" id="A0A7J7I3X3"/>
<reference evidence="1 2" key="2">
    <citation type="submission" date="2020-07" db="EMBL/GenBank/DDBJ databases">
        <title>Genome assembly of wild tea tree DASZ reveals pedigree and selection history of tea varieties.</title>
        <authorList>
            <person name="Zhang W."/>
        </authorList>
    </citation>
    <scope>NUCLEOTIDE SEQUENCE [LARGE SCALE GENOMIC DNA]</scope>
    <source>
        <strain evidence="2">cv. G240</strain>
        <tissue evidence="1">Leaf</tissue>
    </source>
</reference>
<gene>
    <name evidence="1" type="ORF">HYC85_000932</name>
</gene>
<proteinExistence type="predicted"/>
<protein>
    <recommendedName>
        <fullName evidence="3">RING-type domain-containing protein</fullName>
    </recommendedName>
</protein>
<organism evidence="1 2">
    <name type="scientific">Camellia sinensis</name>
    <name type="common">Tea plant</name>
    <name type="synonym">Thea sinensis</name>
    <dbReference type="NCBI Taxonomy" id="4442"/>
    <lineage>
        <taxon>Eukaryota</taxon>
        <taxon>Viridiplantae</taxon>
        <taxon>Streptophyta</taxon>
        <taxon>Embryophyta</taxon>
        <taxon>Tracheophyta</taxon>
        <taxon>Spermatophyta</taxon>
        <taxon>Magnoliopsida</taxon>
        <taxon>eudicotyledons</taxon>
        <taxon>Gunneridae</taxon>
        <taxon>Pentapetalae</taxon>
        <taxon>asterids</taxon>
        <taxon>Ericales</taxon>
        <taxon>Theaceae</taxon>
        <taxon>Camellia</taxon>
    </lineage>
</organism>
<comment type="caution">
    <text evidence="1">The sequence shown here is derived from an EMBL/GenBank/DDBJ whole genome shotgun (WGS) entry which is preliminary data.</text>
</comment>
<accession>A0A7J7I3X3</accession>
<keyword evidence="2" id="KW-1185">Reference proteome</keyword>
<sequence>MEGVIRLDLHLTREICEVCDHIIVTFHQLVLASLTKFHAACVDTWLTTWRTFFPICKCDARTSTDNPRVTKHTPLLSSSPSSSVLSSSFRSSLASSLAIHITSLFLPYKLYQFIRFRRCN</sequence>
<dbReference type="Proteomes" id="UP000593564">
    <property type="component" value="Unassembled WGS sequence"/>
</dbReference>